<dbReference type="GO" id="GO:0033228">
    <property type="term" value="P:cysteine export across plasma membrane"/>
    <property type="evidence" value="ECO:0007669"/>
    <property type="project" value="TreeGrafter"/>
</dbReference>
<gene>
    <name evidence="9" type="ORF">JV35_16715</name>
    <name evidence="8" type="ORF">KP22_16115</name>
</gene>
<accession>A0A093U4Q8</accession>
<keyword evidence="10" id="KW-1185">Reference proteome</keyword>
<dbReference type="eggNOG" id="COG1280">
    <property type="taxonomic scope" value="Bacteria"/>
</dbReference>
<evidence type="ECO:0000256" key="1">
    <source>
        <dbReference type="ARBA" id="ARBA00004651"/>
    </source>
</evidence>
<feature type="transmembrane region" description="Helical" evidence="7">
    <location>
        <begin position="176"/>
        <end position="198"/>
    </location>
</feature>
<feature type="transmembrane region" description="Helical" evidence="7">
    <location>
        <begin position="72"/>
        <end position="88"/>
    </location>
</feature>
<sequence>MLSYEQIINVIIMSGTLLLMPGPTNTLLLFSGATIGFIKTQKLIVAELIGYLVAISFWGCMVFTLSAQMPELIIIIKIVSAAYILFLSQKIWKFQLVNIDSARIKSSNILFATLFNPKAFVLATYIFPQEAFCSAHVYPFAMLVFFAALIPVSLIWCGVGHFVYQREGGLGTIKAALFYRLASVILFSFSISILYNAFSKN</sequence>
<dbReference type="AlphaFoldDB" id="A0A093U4Q8"/>
<keyword evidence="5 7" id="KW-1133">Transmembrane helix</keyword>
<dbReference type="GO" id="GO:0005886">
    <property type="term" value="C:plasma membrane"/>
    <property type="evidence" value="ECO:0007669"/>
    <property type="project" value="UniProtKB-SubCell"/>
</dbReference>
<evidence type="ECO:0000313" key="8">
    <source>
        <dbReference type="EMBL" id="KFX03248.1"/>
    </source>
</evidence>
<evidence type="ECO:0000256" key="3">
    <source>
        <dbReference type="ARBA" id="ARBA00022692"/>
    </source>
</evidence>
<feature type="transmembrane region" description="Helical" evidence="7">
    <location>
        <begin position="6"/>
        <end position="31"/>
    </location>
</feature>
<dbReference type="EMBL" id="JQHL01000010">
    <property type="protein sequence ID" value="KFX18283.1"/>
    <property type="molecule type" value="Genomic_DNA"/>
</dbReference>
<dbReference type="Proteomes" id="UP000032874">
    <property type="component" value="Unassembled WGS sequence"/>
</dbReference>
<proteinExistence type="predicted"/>
<feature type="transmembrane region" description="Helical" evidence="7">
    <location>
        <begin position="140"/>
        <end position="164"/>
    </location>
</feature>
<dbReference type="InterPro" id="IPR001123">
    <property type="entry name" value="LeuE-type"/>
</dbReference>
<protein>
    <recommendedName>
        <fullName evidence="12">Multidrug transporter MatE</fullName>
    </recommendedName>
</protein>
<keyword evidence="4" id="KW-0813">Transport</keyword>
<dbReference type="RefSeq" id="WP_039307135.1">
    <property type="nucleotide sequence ID" value="NZ_JAODTE010000015.1"/>
</dbReference>
<evidence type="ECO:0000256" key="4">
    <source>
        <dbReference type="ARBA" id="ARBA00022970"/>
    </source>
</evidence>
<evidence type="ECO:0000313" key="9">
    <source>
        <dbReference type="EMBL" id="KFX18283.1"/>
    </source>
</evidence>
<evidence type="ECO:0000313" key="10">
    <source>
        <dbReference type="Proteomes" id="UP000032869"/>
    </source>
</evidence>
<dbReference type="EMBL" id="JQHM01000009">
    <property type="protein sequence ID" value="KFX03248.1"/>
    <property type="molecule type" value="Genomic_DNA"/>
</dbReference>
<evidence type="ECO:0000313" key="11">
    <source>
        <dbReference type="Proteomes" id="UP000032874"/>
    </source>
</evidence>
<reference evidence="10 11" key="1">
    <citation type="submission" date="2014-08" db="EMBL/GenBank/DDBJ databases">
        <title>Genome sequences of NCPPB Pectobacterium isolates.</title>
        <authorList>
            <person name="Glover R.H."/>
            <person name="Sapp M."/>
            <person name="Elphinstone J."/>
        </authorList>
    </citation>
    <scope>NUCLEOTIDE SEQUENCE [LARGE SCALE GENOMIC DNA]</scope>
    <source>
        <strain evidence="9 10">NCPPB 2793</strain>
        <strain evidence="8 11">NCPPB 2795</strain>
    </source>
</reference>
<keyword evidence="6 7" id="KW-0472">Membrane</keyword>
<dbReference type="OrthoDB" id="6710777at2"/>
<evidence type="ECO:0000256" key="6">
    <source>
        <dbReference type="ARBA" id="ARBA00023136"/>
    </source>
</evidence>
<keyword evidence="3 7" id="KW-0812">Transmembrane</keyword>
<evidence type="ECO:0000256" key="5">
    <source>
        <dbReference type="ARBA" id="ARBA00022989"/>
    </source>
</evidence>
<dbReference type="PANTHER" id="PTHR30086">
    <property type="entry name" value="ARGININE EXPORTER PROTEIN ARGO"/>
    <property type="match status" value="1"/>
</dbReference>
<dbReference type="GO" id="GO:0015171">
    <property type="term" value="F:amino acid transmembrane transporter activity"/>
    <property type="evidence" value="ECO:0007669"/>
    <property type="project" value="TreeGrafter"/>
</dbReference>
<evidence type="ECO:0000256" key="2">
    <source>
        <dbReference type="ARBA" id="ARBA00022475"/>
    </source>
</evidence>
<dbReference type="PANTHER" id="PTHR30086:SF20">
    <property type="entry name" value="ARGININE EXPORTER PROTEIN ARGO-RELATED"/>
    <property type="match status" value="1"/>
</dbReference>
<comment type="subcellular location">
    <subcellularLocation>
        <location evidence="1">Cell membrane</location>
        <topology evidence="1">Multi-pass membrane protein</topology>
    </subcellularLocation>
</comment>
<feature type="transmembrane region" description="Helical" evidence="7">
    <location>
        <begin position="109"/>
        <end position="128"/>
    </location>
</feature>
<evidence type="ECO:0000256" key="7">
    <source>
        <dbReference type="SAM" id="Phobius"/>
    </source>
</evidence>
<name>A0A093U4Q8_9GAMM</name>
<keyword evidence="4" id="KW-0029">Amino-acid transport</keyword>
<keyword evidence="2" id="KW-1003">Cell membrane</keyword>
<organism evidence="8 11">
    <name type="scientific">Pectobacterium betavasculorum</name>
    <dbReference type="NCBI Taxonomy" id="55207"/>
    <lineage>
        <taxon>Bacteria</taxon>
        <taxon>Pseudomonadati</taxon>
        <taxon>Pseudomonadota</taxon>
        <taxon>Gammaproteobacteria</taxon>
        <taxon>Enterobacterales</taxon>
        <taxon>Pectobacteriaceae</taxon>
        <taxon>Pectobacterium</taxon>
    </lineage>
</organism>
<feature type="transmembrane region" description="Helical" evidence="7">
    <location>
        <begin position="43"/>
        <end position="66"/>
    </location>
</feature>
<comment type="caution">
    <text evidence="8">The sequence shown here is derived from an EMBL/GenBank/DDBJ whole genome shotgun (WGS) entry which is preliminary data.</text>
</comment>
<evidence type="ECO:0008006" key="12">
    <source>
        <dbReference type="Google" id="ProtNLM"/>
    </source>
</evidence>
<dbReference type="Proteomes" id="UP000032869">
    <property type="component" value="Unassembled WGS sequence"/>
</dbReference>